<comment type="caution">
    <text evidence="1">The sequence shown here is derived from an EMBL/GenBank/DDBJ whole genome shotgun (WGS) entry which is preliminary data.</text>
</comment>
<evidence type="ECO:0000313" key="1">
    <source>
        <dbReference type="EMBL" id="EMI20145.1"/>
    </source>
</evidence>
<dbReference type="AlphaFoldDB" id="M5RLF2"/>
<gene>
    <name evidence="1" type="ORF">RMSM_02933</name>
</gene>
<dbReference type="EMBL" id="ANOG01000419">
    <property type="protein sequence ID" value="EMI20145.1"/>
    <property type="molecule type" value="Genomic_DNA"/>
</dbReference>
<sequence>MNKREPNFDSRQTSKSSILIRSIGDTSTGCVAIFAGQIGPPSIGHHGPPKASVGVIRRRIISLEVERAVRPGNWQAMLRKS</sequence>
<organism evidence="1 2">
    <name type="scientific">Rhodopirellula maiorica SM1</name>
    <dbReference type="NCBI Taxonomy" id="1265738"/>
    <lineage>
        <taxon>Bacteria</taxon>
        <taxon>Pseudomonadati</taxon>
        <taxon>Planctomycetota</taxon>
        <taxon>Planctomycetia</taxon>
        <taxon>Pirellulales</taxon>
        <taxon>Pirellulaceae</taxon>
        <taxon>Novipirellula</taxon>
    </lineage>
</organism>
<name>M5RLF2_9BACT</name>
<evidence type="ECO:0000313" key="2">
    <source>
        <dbReference type="Proteomes" id="UP000011991"/>
    </source>
</evidence>
<protein>
    <submittedName>
        <fullName evidence="1">Uncharacterized protein</fullName>
    </submittedName>
</protein>
<proteinExistence type="predicted"/>
<keyword evidence="2" id="KW-1185">Reference proteome</keyword>
<reference evidence="1 2" key="1">
    <citation type="journal article" date="2013" name="Mar. Genomics">
        <title>Expression of sulfatases in Rhodopirellula baltica and the diversity of sulfatases in the genus Rhodopirellula.</title>
        <authorList>
            <person name="Wegner C.E."/>
            <person name="Richter-Heitmann T."/>
            <person name="Klindworth A."/>
            <person name="Klockow C."/>
            <person name="Richter M."/>
            <person name="Achstetter T."/>
            <person name="Glockner F.O."/>
            <person name="Harder J."/>
        </authorList>
    </citation>
    <scope>NUCLEOTIDE SEQUENCE [LARGE SCALE GENOMIC DNA]</scope>
    <source>
        <strain evidence="1 2">SM1</strain>
    </source>
</reference>
<dbReference type="Proteomes" id="UP000011991">
    <property type="component" value="Unassembled WGS sequence"/>
</dbReference>
<accession>M5RLF2</accession>